<accession>A0A672N462</accession>
<dbReference type="Ensembl" id="ENSSGRT00000047492.1">
    <property type="protein sequence ID" value="ENSSGRP00000044361.1"/>
    <property type="gene ID" value="ENSSGRG00000023848.1"/>
</dbReference>
<dbReference type="InterPro" id="IPR048300">
    <property type="entry name" value="TACO1_YebC-like_2nd/3rd_dom"/>
</dbReference>
<dbReference type="GO" id="GO:0005739">
    <property type="term" value="C:mitochondrion"/>
    <property type="evidence" value="ECO:0007669"/>
    <property type="project" value="TreeGrafter"/>
</dbReference>
<dbReference type="Proteomes" id="UP000472262">
    <property type="component" value="Unassembled WGS sequence"/>
</dbReference>
<reference evidence="2" key="2">
    <citation type="submission" date="2025-09" db="UniProtKB">
        <authorList>
            <consortium name="Ensembl"/>
        </authorList>
    </citation>
    <scope>IDENTIFICATION</scope>
</reference>
<dbReference type="PANTHER" id="PTHR12532:SF0">
    <property type="entry name" value="TRANSLATIONAL ACTIVATOR OF CYTOCHROME C OXIDASE 1"/>
    <property type="match status" value="1"/>
</dbReference>
<name>A0A672N462_SINGR</name>
<evidence type="ECO:0000313" key="2">
    <source>
        <dbReference type="Ensembl" id="ENSSGRP00000044361.1"/>
    </source>
</evidence>
<dbReference type="Gene3D" id="3.30.70.980">
    <property type="match status" value="2"/>
</dbReference>
<dbReference type="InterPro" id="IPR029072">
    <property type="entry name" value="YebC-like"/>
</dbReference>
<dbReference type="SUPFAM" id="SSF75625">
    <property type="entry name" value="YebC-like"/>
    <property type="match status" value="1"/>
</dbReference>
<protein>
    <recommendedName>
        <fullName evidence="1">TACO1/YebC-like second and third domain-containing protein</fullName>
    </recommendedName>
</protein>
<evidence type="ECO:0000259" key="1">
    <source>
        <dbReference type="Pfam" id="PF01709"/>
    </source>
</evidence>
<feature type="domain" description="TACO1/YebC-like second and third" evidence="1">
    <location>
        <begin position="65"/>
        <end position="206"/>
    </location>
</feature>
<dbReference type="Pfam" id="PF01709">
    <property type="entry name" value="Transcrip_reg"/>
    <property type="match status" value="1"/>
</dbReference>
<dbReference type="InParanoid" id="A0A672N462"/>
<dbReference type="InterPro" id="IPR026564">
    <property type="entry name" value="Transcrip_reg_TACO1-like_dom3"/>
</dbReference>
<dbReference type="InterPro" id="IPR002876">
    <property type="entry name" value="Transcrip_reg_TACO1-like"/>
</dbReference>
<evidence type="ECO:0000313" key="3">
    <source>
        <dbReference type="Proteomes" id="UP000472262"/>
    </source>
</evidence>
<sequence>MTDISVFSTHTHSCHDFRRRLKTYDLYYSLNVFMSFLQLDRCSQYKPSLKKILENPPKSKPGVRYVYEATGPGGCTLLIEVLTDNNTRSHQEIKRILMKHGGALCEGSRWNFDRKGVVAASRDGISSERALELAIEAGAEDFICDIASMKAVRSALESLGVHMLSSGLEFVSHTPSLLTQTQLETVSSLLEALNDCPDVVRVWDNVHTQT</sequence>
<dbReference type="AlphaFoldDB" id="A0A672N462"/>
<organism evidence="2 3">
    <name type="scientific">Sinocyclocheilus grahami</name>
    <name type="common">Dianchi golden-line fish</name>
    <name type="synonym">Barbus grahami</name>
    <dbReference type="NCBI Taxonomy" id="75366"/>
    <lineage>
        <taxon>Eukaryota</taxon>
        <taxon>Metazoa</taxon>
        <taxon>Chordata</taxon>
        <taxon>Craniata</taxon>
        <taxon>Vertebrata</taxon>
        <taxon>Euteleostomi</taxon>
        <taxon>Actinopterygii</taxon>
        <taxon>Neopterygii</taxon>
        <taxon>Teleostei</taxon>
        <taxon>Ostariophysi</taxon>
        <taxon>Cypriniformes</taxon>
        <taxon>Cyprinidae</taxon>
        <taxon>Cyprininae</taxon>
        <taxon>Sinocyclocheilus</taxon>
    </lineage>
</organism>
<proteinExistence type="predicted"/>
<dbReference type="PANTHER" id="PTHR12532">
    <property type="entry name" value="TRANSLATIONAL ACTIVATOR OF CYTOCHROME C OXIDASE 1"/>
    <property type="match status" value="1"/>
</dbReference>
<dbReference type="OMA" id="NECIPNT"/>
<keyword evidence="3" id="KW-1185">Reference proteome</keyword>
<reference evidence="2" key="1">
    <citation type="submission" date="2025-08" db="UniProtKB">
        <authorList>
            <consortium name="Ensembl"/>
        </authorList>
    </citation>
    <scope>IDENTIFICATION</scope>
</reference>